<feature type="transmembrane region" description="Helical" evidence="1">
    <location>
        <begin position="74"/>
        <end position="94"/>
    </location>
</feature>
<dbReference type="SUPFAM" id="SSF55073">
    <property type="entry name" value="Nucleotide cyclase"/>
    <property type="match status" value="1"/>
</dbReference>
<dbReference type="SMART" id="SM00267">
    <property type="entry name" value="GGDEF"/>
    <property type="match status" value="1"/>
</dbReference>
<name>A0A0R1W717_9LACO</name>
<dbReference type="OrthoDB" id="9759607at2"/>
<dbReference type="Gene3D" id="3.30.70.270">
    <property type="match status" value="1"/>
</dbReference>
<dbReference type="AlphaFoldDB" id="A0A0R1W717"/>
<feature type="transmembrane region" description="Helical" evidence="1">
    <location>
        <begin position="149"/>
        <end position="167"/>
    </location>
</feature>
<dbReference type="GO" id="GO:0043709">
    <property type="term" value="P:cell adhesion involved in single-species biofilm formation"/>
    <property type="evidence" value="ECO:0007669"/>
    <property type="project" value="TreeGrafter"/>
</dbReference>
<dbReference type="GO" id="GO:1902201">
    <property type="term" value="P:negative regulation of bacterial-type flagellum-dependent cell motility"/>
    <property type="evidence" value="ECO:0007669"/>
    <property type="project" value="TreeGrafter"/>
</dbReference>
<keyword evidence="1" id="KW-0472">Membrane</keyword>
<feature type="transmembrane region" description="Helical" evidence="1">
    <location>
        <begin position="124"/>
        <end position="142"/>
    </location>
</feature>
<organism evidence="3 4">
    <name type="scientific">Paucilactobacillus suebicus DSM 5007 = KCTC 3549</name>
    <dbReference type="NCBI Taxonomy" id="1423807"/>
    <lineage>
        <taxon>Bacteria</taxon>
        <taxon>Bacillati</taxon>
        <taxon>Bacillota</taxon>
        <taxon>Bacilli</taxon>
        <taxon>Lactobacillales</taxon>
        <taxon>Lactobacillaceae</taxon>
        <taxon>Paucilactobacillus</taxon>
    </lineage>
</organism>
<keyword evidence="1" id="KW-1133">Transmembrane helix</keyword>
<dbReference type="Pfam" id="PF00990">
    <property type="entry name" value="GGDEF"/>
    <property type="match status" value="1"/>
</dbReference>
<evidence type="ECO:0000259" key="2">
    <source>
        <dbReference type="PROSITE" id="PS50887"/>
    </source>
</evidence>
<dbReference type="PANTHER" id="PTHR45138">
    <property type="entry name" value="REGULATORY COMPONENTS OF SENSORY TRANSDUCTION SYSTEM"/>
    <property type="match status" value="1"/>
</dbReference>
<feature type="transmembrane region" description="Helical" evidence="1">
    <location>
        <begin position="101"/>
        <end position="118"/>
    </location>
</feature>
<dbReference type="GO" id="GO:0005886">
    <property type="term" value="C:plasma membrane"/>
    <property type="evidence" value="ECO:0007669"/>
    <property type="project" value="TreeGrafter"/>
</dbReference>
<feature type="domain" description="GGDEF" evidence="2">
    <location>
        <begin position="245"/>
        <end position="381"/>
    </location>
</feature>
<reference evidence="3 4" key="1">
    <citation type="journal article" date="2015" name="Genome Announc.">
        <title>Expanding the biotechnology potential of lactobacilli through comparative genomics of 213 strains and associated genera.</title>
        <authorList>
            <person name="Sun Z."/>
            <person name="Harris H.M."/>
            <person name="McCann A."/>
            <person name="Guo C."/>
            <person name="Argimon S."/>
            <person name="Zhang W."/>
            <person name="Yang X."/>
            <person name="Jeffery I.B."/>
            <person name="Cooney J.C."/>
            <person name="Kagawa T.F."/>
            <person name="Liu W."/>
            <person name="Song Y."/>
            <person name="Salvetti E."/>
            <person name="Wrobel A."/>
            <person name="Rasinkangas P."/>
            <person name="Parkhill J."/>
            <person name="Rea M.C."/>
            <person name="O'Sullivan O."/>
            <person name="Ritari J."/>
            <person name="Douillard F.P."/>
            <person name="Paul Ross R."/>
            <person name="Yang R."/>
            <person name="Briner A.E."/>
            <person name="Felis G.E."/>
            <person name="de Vos W.M."/>
            <person name="Barrangou R."/>
            <person name="Klaenhammer T.R."/>
            <person name="Caufield P.W."/>
            <person name="Cui Y."/>
            <person name="Zhang H."/>
            <person name="O'Toole P.W."/>
        </authorList>
    </citation>
    <scope>NUCLEOTIDE SEQUENCE [LARGE SCALE GENOMIC DNA]</scope>
    <source>
        <strain evidence="3 4">DSM 5007</strain>
    </source>
</reference>
<comment type="caution">
    <text evidence="3">The sequence shown here is derived from an EMBL/GenBank/DDBJ whole genome shotgun (WGS) entry which is preliminary data.</text>
</comment>
<feature type="transmembrane region" description="Helical" evidence="1">
    <location>
        <begin position="12"/>
        <end position="34"/>
    </location>
</feature>
<dbReference type="InterPro" id="IPR029787">
    <property type="entry name" value="Nucleotide_cyclase"/>
</dbReference>
<gene>
    <name evidence="3" type="ORF">FD16_GL000618</name>
</gene>
<dbReference type="STRING" id="1423807.FD16_GL000618"/>
<protein>
    <submittedName>
        <fullName evidence="3">Signal transduction diguanylate cyclase</fullName>
    </submittedName>
</protein>
<accession>A0A0R1W717</accession>
<proteinExistence type="predicted"/>
<dbReference type="CDD" id="cd01949">
    <property type="entry name" value="GGDEF"/>
    <property type="match status" value="1"/>
</dbReference>
<dbReference type="InterPro" id="IPR043128">
    <property type="entry name" value="Rev_trsase/Diguanyl_cyclase"/>
</dbReference>
<dbReference type="PROSITE" id="PS50887">
    <property type="entry name" value="GGDEF"/>
    <property type="match status" value="1"/>
</dbReference>
<dbReference type="Proteomes" id="UP000051820">
    <property type="component" value="Unassembled WGS sequence"/>
</dbReference>
<sequence>MAFYEFTLTQWLMKSLFGIFFIVGFNAIYVSLSFESLKMTYGKKRGALLATLFTLVYTIGTSALFFFARGDLSSNPILTVNVAIFTLAVSLVSVEMELWNYLIRSVALIALWLYPYQFLMTARYISLFAGLIVVLTINWIFHIKFGHKFWPRIIFLAYLGLAYWSSRVDINGGPLKYEVISQGFLMFMVFGLVSGVYLIYQGRRVEHDRELTKLADYDALTSAKTYSMYTRDAKKMFERARDLELPMTLVTLDVDHFKSINDTYGHLAGNEVLVGVVTTLRNTLGKYDKSDQVYRTGGEEFNIPFPEKNPAEVRPIIQACFEAIRSAEFHYNEYTIRVTISVGVTAVHGEDEIIDDTYKRADDNLYTSKHNGRDQITIEGKKLAHTN</sequence>
<keyword evidence="1" id="KW-0812">Transmembrane</keyword>
<keyword evidence="4" id="KW-1185">Reference proteome</keyword>
<dbReference type="InterPro" id="IPR000160">
    <property type="entry name" value="GGDEF_dom"/>
</dbReference>
<evidence type="ECO:0000256" key="1">
    <source>
        <dbReference type="SAM" id="Phobius"/>
    </source>
</evidence>
<evidence type="ECO:0000313" key="3">
    <source>
        <dbReference type="EMBL" id="KRM11700.1"/>
    </source>
</evidence>
<feature type="transmembrane region" description="Helical" evidence="1">
    <location>
        <begin position="179"/>
        <end position="200"/>
    </location>
</feature>
<dbReference type="GO" id="GO:0052621">
    <property type="term" value="F:diguanylate cyclase activity"/>
    <property type="evidence" value="ECO:0007669"/>
    <property type="project" value="TreeGrafter"/>
</dbReference>
<dbReference type="InterPro" id="IPR050469">
    <property type="entry name" value="Diguanylate_Cyclase"/>
</dbReference>
<dbReference type="PANTHER" id="PTHR45138:SF9">
    <property type="entry name" value="DIGUANYLATE CYCLASE DGCM-RELATED"/>
    <property type="match status" value="1"/>
</dbReference>
<dbReference type="RefSeq" id="WP_010623021.1">
    <property type="nucleotide sequence ID" value="NZ_AZGF01000016.1"/>
</dbReference>
<dbReference type="PATRIC" id="fig|1423807.3.peg.627"/>
<dbReference type="EMBL" id="AZGF01000016">
    <property type="protein sequence ID" value="KRM11700.1"/>
    <property type="molecule type" value="Genomic_DNA"/>
</dbReference>
<feature type="transmembrane region" description="Helical" evidence="1">
    <location>
        <begin position="46"/>
        <end position="68"/>
    </location>
</feature>
<dbReference type="NCBIfam" id="TIGR00254">
    <property type="entry name" value="GGDEF"/>
    <property type="match status" value="1"/>
</dbReference>
<evidence type="ECO:0000313" key="4">
    <source>
        <dbReference type="Proteomes" id="UP000051820"/>
    </source>
</evidence>
<dbReference type="eggNOG" id="COG2199">
    <property type="taxonomic scope" value="Bacteria"/>
</dbReference>